<evidence type="ECO:0000313" key="2">
    <source>
        <dbReference type="Proteomes" id="UP000230935"/>
    </source>
</evidence>
<dbReference type="Proteomes" id="UP000230935">
    <property type="component" value="Unassembled WGS sequence"/>
</dbReference>
<dbReference type="AlphaFoldDB" id="A0A2H0W0M0"/>
<sequence length="122" mass="14464">MRRLLLVLLTAQMAFPSATLKYKRFAWGVGVQIEFNDSYTLEYYDYLWRQHRDVTKEIIWQSVRESAVSMTLPGHVVTDHEVFFTEEKTFIVVIMTRPAQDVKVPQRFAGLPGKRYLYLKTW</sequence>
<organism evidence="1 2">
    <name type="scientific">Candidatus Buchananbacteria bacterium CG10_big_fil_rev_8_21_14_0_10_42_9</name>
    <dbReference type="NCBI Taxonomy" id="1974526"/>
    <lineage>
        <taxon>Bacteria</taxon>
        <taxon>Candidatus Buchananiibacteriota</taxon>
    </lineage>
</organism>
<name>A0A2H0W0M0_9BACT</name>
<reference evidence="2" key="1">
    <citation type="submission" date="2017-09" db="EMBL/GenBank/DDBJ databases">
        <title>Depth-based differentiation of microbial function through sediment-hosted aquifers and enrichment of novel symbionts in the deep terrestrial subsurface.</title>
        <authorList>
            <person name="Probst A.J."/>
            <person name="Ladd B."/>
            <person name="Jarett J.K."/>
            <person name="Geller-Mcgrath D.E."/>
            <person name="Sieber C.M.K."/>
            <person name="Emerson J.B."/>
            <person name="Anantharaman K."/>
            <person name="Thomas B.C."/>
            <person name="Malmstrom R."/>
            <person name="Stieglmeier M."/>
            <person name="Klingl A."/>
            <person name="Woyke T."/>
            <person name="Ryan C.M."/>
            <person name="Banfield J.F."/>
        </authorList>
    </citation>
    <scope>NUCLEOTIDE SEQUENCE [LARGE SCALE GENOMIC DNA]</scope>
</reference>
<proteinExistence type="predicted"/>
<comment type="caution">
    <text evidence="1">The sequence shown here is derived from an EMBL/GenBank/DDBJ whole genome shotgun (WGS) entry which is preliminary data.</text>
</comment>
<accession>A0A2H0W0M0</accession>
<dbReference type="EMBL" id="PEZZ01000033">
    <property type="protein sequence ID" value="PIS04888.1"/>
    <property type="molecule type" value="Genomic_DNA"/>
</dbReference>
<protein>
    <submittedName>
        <fullName evidence="1">Uncharacterized protein</fullName>
    </submittedName>
</protein>
<gene>
    <name evidence="1" type="ORF">COT81_04105</name>
</gene>
<evidence type="ECO:0000313" key="1">
    <source>
        <dbReference type="EMBL" id="PIS04888.1"/>
    </source>
</evidence>